<dbReference type="SMART" id="SM00530">
    <property type="entry name" value="HTH_XRE"/>
    <property type="match status" value="1"/>
</dbReference>
<proteinExistence type="predicted"/>
<dbReference type="SUPFAM" id="SSF47413">
    <property type="entry name" value="lambda repressor-like DNA-binding domains"/>
    <property type="match status" value="1"/>
</dbReference>
<evidence type="ECO:0000313" key="3">
    <source>
        <dbReference type="Proteomes" id="UP000662783"/>
    </source>
</evidence>
<dbReference type="GO" id="GO:0003677">
    <property type="term" value="F:DNA binding"/>
    <property type="evidence" value="ECO:0007669"/>
    <property type="project" value="InterPro"/>
</dbReference>
<protein>
    <submittedName>
        <fullName evidence="2">Helix-turn-helix transcriptional regulator</fullName>
    </submittedName>
</protein>
<dbReference type="PROSITE" id="PS50943">
    <property type="entry name" value="HTH_CROC1"/>
    <property type="match status" value="1"/>
</dbReference>
<dbReference type="EMBL" id="CP070608">
    <property type="protein sequence ID" value="QSE99361.1"/>
    <property type="molecule type" value="Genomic_DNA"/>
</dbReference>
<accession>A0A974WJ22</accession>
<dbReference type="AlphaFoldDB" id="A0A974WJ22"/>
<dbReference type="Pfam" id="PF01381">
    <property type="entry name" value="HTH_3"/>
    <property type="match status" value="1"/>
</dbReference>
<dbReference type="Proteomes" id="UP000662783">
    <property type="component" value="Chromosome"/>
</dbReference>
<evidence type="ECO:0000313" key="2">
    <source>
        <dbReference type="EMBL" id="QSE99361.1"/>
    </source>
</evidence>
<organism evidence="2 3">
    <name type="scientific">Fulvivirga lutea</name>
    <dbReference type="NCBI Taxonomy" id="2810512"/>
    <lineage>
        <taxon>Bacteria</taxon>
        <taxon>Pseudomonadati</taxon>
        <taxon>Bacteroidota</taxon>
        <taxon>Cytophagia</taxon>
        <taxon>Cytophagales</taxon>
        <taxon>Fulvivirgaceae</taxon>
        <taxon>Fulvivirga</taxon>
    </lineage>
</organism>
<name>A0A974WJ22_9BACT</name>
<keyword evidence="3" id="KW-1185">Reference proteome</keyword>
<dbReference type="Gene3D" id="1.10.260.40">
    <property type="entry name" value="lambda repressor-like DNA-binding domains"/>
    <property type="match status" value="1"/>
</dbReference>
<dbReference type="KEGG" id="fuv:JR347_08965"/>
<reference evidence="2" key="1">
    <citation type="submission" date="2021-02" db="EMBL/GenBank/DDBJ databases">
        <title>Fulvivirga sp. S481 isolated from sea water.</title>
        <authorList>
            <person name="Bae S.S."/>
            <person name="Baek K."/>
        </authorList>
    </citation>
    <scope>NUCLEOTIDE SEQUENCE</scope>
    <source>
        <strain evidence="2">S481</strain>
    </source>
</reference>
<dbReference type="InterPro" id="IPR001387">
    <property type="entry name" value="Cro/C1-type_HTH"/>
</dbReference>
<gene>
    <name evidence="2" type="ORF">JR347_08965</name>
</gene>
<sequence>MIFDSIEVSDEVKRQVDHSFAIVDQIHAILESKGMTQRDLAILLEKRESEVSKWMRGTHNFTLKSISKLEVVLGESIIITPNQANKEYSSLKMIPVVVYANINRPVVKEKVTTQQTIWKKSKIQFFNKGLRTA</sequence>
<feature type="domain" description="HTH cro/C1-type" evidence="1">
    <location>
        <begin position="26"/>
        <end position="80"/>
    </location>
</feature>
<dbReference type="CDD" id="cd00093">
    <property type="entry name" value="HTH_XRE"/>
    <property type="match status" value="1"/>
</dbReference>
<dbReference type="InterPro" id="IPR010982">
    <property type="entry name" value="Lambda_DNA-bd_dom_sf"/>
</dbReference>
<evidence type="ECO:0000259" key="1">
    <source>
        <dbReference type="PROSITE" id="PS50943"/>
    </source>
</evidence>